<sequence length="160" mass="18601">MHILQLNELRIWFYREDNSVIRNVSLKIAVSQIKKFLGISLKIESWGKLRSVLAELEGNVRELDSWDSLREQHSFSELKVFLAKKLNYPIKAHSWKTLEEKFLALKSFLQPQLIGARERFEQNKARNFSASSKLEGISIPANISNLSKEEIIAKYLKNIN</sequence>
<name>A0ABU4S812_9GAMM</name>
<dbReference type="EMBL" id="VCDN01000019">
    <property type="protein sequence ID" value="MDX7986920.1"/>
    <property type="molecule type" value="Genomic_DNA"/>
</dbReference>
<reference evidence="2" key="1">
    <citation type="journal article" date="2024" name="Toxins">
        <title>Genome Sequence Analysis of Native Xenorhabdus Strains Isolated from Entomopathogenic Nematodes in Argentina.</title>
        <authorList>
            <person name="Palma L."/>
            <person name="Frizzo L."/>
            <person name="Kaiser S."/>
            <person name="Berry C."/>
            <person name="Caballero P."/>
            <person name="Bode H.B."/>
            <person name="Del Valle E.E."/>
        </authorList>
    </citation>
    <scope>NUCLEOTIDE SEQUENCE [LARGE SCALE GENOMIC DNA]</scope>
    <source>
        <strain evidence="2">12</strain>
    </source>
</reference>
<dbReference type="Pfam" id="PF10832">
    <property type="entry name" value="YhfG"/>
    <property type="match status" value="1"/>
</dbReference>
<evidence type="ECO:0000313" key="1">
    <source>
        <dbReference type="EMBL" id="MDX7986920.1"/>
    </source>
</evidence>
<keyword evidence="2" id="KW-1185">Reference proteome</keyword>
<comment type="caution">
    <text evidence="1">The sequence shown here is derived from an EMBL/GenBank/DDBJ whole genome shotgun (WGS) entry which is preliminary data.</text>
</comment>
<evidence type="ECO:0000313" key="2">
    <source>
        <dbReference type="Proteomes" id="UP001271890"/>
    </source>
</evidence>
<dbReference type="InterPro" id="IPR022541">
    <property type="entry name" value="YhfG"/>
</dbReference>
<dbReference type="RefSeq" id="WP_319929352.1">
    <property type="nucleotide sequence ID" value="NZ_VCDN01000019.1"/>
</dbReference>
<proteinExistence type="predicted"/>
<dbReference type="Proteomes" id="UP001271890">
    <property type="component" value="Unassembled WGS sequence"/>
</dbReference>
<accession>A0ABU4S812</accession>
<gene>
    <name evidence="1" type="ORF">FE392_06190</name>
</gene>
<protein>
    <submittedName>
        <fullName evidence="1">DUF2559 family protein</fullName>
    </submittedName>
</protein>
<organism evidence="1 2">
    <name type="scientific">Xenorhabdus santafensis</name>
    <dbReference type="NCBI Taxonomy" id="2582833"/>
    <lineage>
        <taxon>Bacteria</taxon>
        <taxon>Pseudomonadati</taxon>
        <taxon>Pseudomonadota</taxon>
        <taxon>Gammaproteobacteria</taxon>
        <taxon>Enterobacterales</taxon>
        <taxon>Morganellaceae</taxon>
        <taxon>Xenorhabdus</taxon>
    </lineage>
</organism>